<comment type="caution">
    <text evidence="1">The sequence shown here is derived from an EMBL/GenBank/DDBJ whole genome shotgun (WGS) entry which is preliminary data.</text>
</comment>
<feature type="non-terminal residue" evidence="1">
    <location>
        <position position="1"/>
    </location>
</feature>
<sequence length="65" mass="7460">WVNGDGHFGRDKRFPICVAELVLFDAKFSVDGDSHLTWTNDSNQRGKITVQRCGYLTKFVCHLIF</sequence>
<dbReference type="Proteomes" id="UP000324800">
    <property type="component" value="Unassembled WGS sequence"/>
</dbReference>
<evidence type="ECO:0000313" key="2">
    <source>
        <dbReference type="Proteomes" id="UP000324800"/>
    </source>
</evidence>
<organism evidence="1 2">
    <name type="scientific">Streblomastix strix</name>
    <dbReference type="NCBI Taxonomy" id="222440"/>
    <lineage>
        <taxon>Eukaryota</taxon>
        <taxon>Metamonada</taxon>
        <taxon>Preaxostyla</taxon>
        <taxon>Oxymonadida</taxon>
        <taxon>Streblomastigidae</taxon>
        <taxon>Streblomastix</taxon>
    </lineage>
</organism>
<gene>
    <name evidence="1" type="ORF">EZS28_046253</name>
</gene>
<proteinExistence type="predicted"/>
<accession>A0A5J4TK83</accession>
<dbReference type="EMBL" id="SNRW01030188">
    <property type="protein sequence ID" value="KAA6358220.1"/>
    <property type="molecule type" value="Genomic_DNA"/>
</dbReference>
<name>A0A5J4TK83_9EUKA</name>
<reference evidence="1 2" key="1">
    <citation type="submission" date="2019-03" db="EMBL/GenBank/DDBJ databases">
        <title>Single cell metagenomics reveals metabolic interactions within the superorganism composed of flagellate Streblomastix strix and complex community of Bacteroidetes bacteria on its surface.</title>
        <authorList>
            <person name="Treitli S.C."/>
            <person name="Kolisko M."/>
            <person name="Husnik F."/>
            <person name="Keeling P."/>
            <person name="Hampl V."/>
        </authorList>
    </citation>
    <scope>NUCLEOTIDE SEQUENCE [LARGE SCALE GENOMIC DNA]</scope>
    <source>
        <strain evidence="1">ST1C</strain>
    </source>
</reference>
<evidence type="ECO:0000313" key="1">
    <source>
        <dbReference type="EMBL" id="KAA6358220.1"/>
    </source>
</evidence>
<protein>
    <submittedName>
        <fullName evidence="1">Uncharacterized protein</fullName>
    </submittedName>
</protein>
<dbReference type="AlphaFoldDB" id="A0A5J4TK83"/>